<dbReference type="PROSITE" id="PS00573">
    <property type="entry name" value="PYRIDINE_REDOX_2"/>
    <property type="match status" value="1"/>
</dbReference>
<comment type="catalytic activity">
    <reaction evidence="6">
        <text>[thioredoxin]-dithiol + NADP(+) = [thioredoxin]-disulfide + NADPH + H(+)</text>
        <dbReference type="Rhea" id="RHEA:20345"/>
        <dbReference type="Rhea" id="RHEA-COMP:10698"/>
        <dbReference type="Rhea" id="RHEA-COMP:10700"/>
        <dbReference type="ChEBI" id="CHEBI:15378"/>
        <dbReference type="ChEBI" id="CHEBI:29950"/>
        <dbReference type="ChEBI" id="CHEBI:50058"/>
        <dbReference type="ChEBI" id="CHEBI:57783"/>
        <dbReference type="ChEBI" id="CHEBI:58349"/>
        <dbReference type="EC" id="1.8.1.9"/>
    </reaction>
</comment>
<dbReference type="EC" id="1.8.1.9" evidence="6"/>
<evidence type="ECO:0000256" key="4">
    <source>
        <dbReference type="ARBA" id="ARBA00023157"/>
    </source>
</evidence>
<evidence type="ECO:0000256" key="3">
    <source>
        <dbReference type="ARBA" id="ARBA00023002"/>
    </source>
</evidence>
<dbReference type="PANTHER" id="PTHR48105">
    <property type="entry name" value="THIOREDOXIN REDUCTASE 1-RELATED-RELATED"/>
    <property type="match status" value="1"/>
</dbReference>
<proteinExistence type="inferred from homology"/>
<sequence>MVNEVYKLIIIGSGPAGLTAAIYAARSSLSPLVITGHEEGGQLTLTTDVEDFPGFPEGLQGPELMDRMKRQAERFGTSFIGDSVVAVNFKERPFTVSMHDQELKAQSVIVATGASARWLGLPSEQRLIGHGVSSCAVCDGYFFKNKEVVVVGGGDSSMREAIYLAKLASQVTIVHRRESFRAQQILQDRARANSKIFWCVPMEVTEVLGASMVSGVRLKNITTGEIKTINCQGVFVAIGHKPNTEPFRGELGLDEAGYIISPDGVHTNIAGVFVAGDVEDQKYRQAVTAAGRGCAAAMEAEEYLENLKSEFKS</sequence>
<dbReference type="InterPro" id="IPR005982">
    <property type="entry name" value="Thioredox_Rdtase"/>
</dbReference>
<dbReference type="Proteomes" id="UP000176846">
    <property type="component" value="Unassembled WGS sequence"/>
</dbReference>
<evidence type="ECO:0000259" key="8">
    <source>
        <dbReference type="Pfam" id="PF07992"/>
    </source>
</evidence>
<keyword evidence="5 6" id="KW-0676">Redox-active center</keyword>
<dbReference type="InterPro" id="IPR050097">
    <property type="entry name" value="Ferredoxin-NADP_redctase_2"/>
</dbReference>
<keyword evidence="4" id="KW-1015">Disulfide bond</keyword>
<dbReference type="GO" id="GO:0019430">
    <property type="term" value="P:removal of superoxide radicals"/>
    <property type="evidence" value="ECO:0007669"/>
    <property type="project" value="UniProtKB-UniRule"/>
</dbReference>
<comment type="caution">
    <text evidence="9">The sequence shown here is derived from an EMBL/GenBank/DDBJ whole genome shotgun (WGS) entry which is preliminary data.</text>
</comment>
<keyword evidence="3 6" id="KW-0560">Oxidoreductase</keyword>
<keyword evidence="7" id="KW-0521">NADP</keyword>
<dbReference type="InterPro" id="IPR023753">
    <property type="entry name" value="FAD/NAD-binding_dom"/>
</dbReference>
<comment type="cofactor">
    <cofactor evidence="7">
        <name>FAD</name>
        <dbReference type="ChEBI" id="CHEBI:57692"/>
    </cofactor>
    <text evidence="7">Binds 1 FAD per subunit.</text>
</comment>
<evidence type="ECO:0000256" key="2">
    <source>
        <dbReference type="ARBA" id="ARBA00022827"/>
    </source>
</evidence>
<evidence type="ECO:0000313" key="10">
    <source>
        <dbReference type="Proteomes" id="UP000176846"/>
    </source>
</evidence>
<dbReference type="EMBL" id="MGEK01000023">
    <property type="protein sequence ID" value="OGL82139.1"/>
    <property type="molecule type" value="Genomic_DNA"/>
</dbReference>
<accession>A0A1F7UV47</accession>
<evidence type="ECO:0000256" key="1">
    <source>
        <dbReference type="ARBA" id="ARBA00022630"/>
    </source>
</evidence>
<evidence type="ECO:0000313" key="9">
    <source>
        <dbReference type="EMBL" id="OGL82139.1"/>
    </source>
</evidence>
<dbReference type="Pfam" id="PF07992">
    <property type="entry name" value="Pyr_redox_2"/>
    <property type="match status" value="1"/>
</dbReference>
<feature type="domain" description="FAD/NAD(P)-binding" evidence="8">
    <location>
        <begin position="6"/>
        <end position="293"/>
    </location>
</feature>
<dbReference type="PRINTS" id="PR00469">
    <property type="entry name" value="PNDRDTASEII"/>
</dbReference>
<name>A0A1F7UV47_9BACT</name>
<organism evidence="9 10">
    <name type="scientific">Candidatus Uhrbacteria bacterium RIFCSPLOWO2_01_FULL_47_25</name>
    <dbReference type="NCBI Taxonomy" id="1802402"/>
    <lineage>
        <taxon>Bacteria</taxon>
        <taxon>Candidatus Uhriibacteriota</taxon>
    </lineage>
</organism>
<protein>
    <recommendedName>
        <fullName evidence="6">Thioredoxin reductase</fullName>
        <ecNumber evidence="6">1.8.1.9</ecNumber>
    </recommendedName>
</protein>
<dbReference type="InterPro" id="IPR036188">
    <property type="entry name" value="FAD/NAD-bd_sf"/>
</dbReference>
<dbReference type="GO" id="GO:0005737">
    <property type="term" value="C:cytoplasm"/>
    <property type="evidence" value="ECO:0007669"/>
    <property type="project" value="InterPro"/>
</dbReference>
<reference evidence="9 10" key="1">
    <citation type="journal article" date="2016" name="Nat. Commun.">
        <title>Thousands of microbial genomes shed light on interconnected biogeochemical processes in an aquifer system.</title>
        <authorList>
            <person name="Anantharaman K."/>
            <person name="Brown C.T."/>
            <person name="Hug L.A."/>
            <person name="Sharon I."/>
            <person name="Castelle C.J."/>
            <person name="Probst A.J."/>
            <person name="Thomas B.C."/>
            <person name="Singh A."/>
            <person name="Wilkins M.J."/>
            <person name="Karaoz U."/>
            <person name="Brodie E.L."/>
            <person name="Williams K.H."/>
            <person name="Hubbard S.S."/>
            <person name="Banfield J.F."/>
        </authorList>
    </citation>
    <scope>NUCLEOTIDE SEQUENCE [LARGE SCALE GENOMIC DNA]</scope>
</reference>
<dbReference type="PRINTS" id="PR00368">
    <property type="entry name" value="FADPNR"/>
</dbReference>
<evidence type="ECO:0000256" key="5">
    <source>
        <dbReference type="ARBA" id="ARBA00023284"/>
    </source>
</evidence>
<evidence type="ECO:0000256" key="6">
    <source>
        <dbReference type="RuleBase" id="RU003880"/>
    </source>
</evidence>
<comment type="similarity">
    <text evidence="6">Belongs to the class-II pyridine nucleotide-disulfide oxidoreductase family.</text>
</comment>
<comment type="subunit">
    <text evidence="6">Homodimer.</text>
</comment>
<keyword evidence="1 6" id="KW-0285">Flavoprotein</keyword>
<gene>
    <name evidence="9" type="ORF">A2936_01080</name>
</gene>
<dbReference type="InterPro" id="IPR008255">
    <property type="entry name" value="Pyr_nucl-diS_OxRdtase_2_AS"/>
</dbReference>
<dbReference type="GO" id="GO:0004791">
    <property type="term" value="F:thioredoxin-disulfide reductase (NADPH) activity"/>
    <property type="evidence" value="ECO:0007669"/>
    <property type="project" value="UniProtKB-UniRule"/>
</dbReference>
<keyword evidence="2 6" id="KW-0274">FAD</keyword>
<dbReference type="SUPFAM" id="SSF51905">
    <property type="entry name" value="FAD/NAD(P)-binding domain"/>
    <property type="match status" value="1"/>
</dbReference>
<dbReference type="AlphaFoldDB" id="A0A1F7UV47"/>
<evidence type="ECO:0000256" key="7">
    <source>
        <dbReference type="RuleBase" id="RU003881"/>
    </source>
</evidence>
<dbReference type="NCBIfam" id="TIGR01292">
    <property type="entry name" value="TRX_reduct"/>
    <property type="match status" value="1"/>
</dbReference>
<dbReference type="Gene3D" id="3.50.50.60">
    <property type="entry name" value="FAD/NAD(P)-binding domain"/>
    <property type="match status" value="2"/>
</dbReference>